<sequence length="198" mass="21427">MTNQRKWLVLGGLLLAWGMVSIFQMWDSAPTDSLPSSATSGAPLPPIKDLKLDPAFSNPRQTAKFSLPRNIFAPLDMSQVAQQKKIDKVPTSRPAKTAPSPAPPQPPPPGPSMADLAGQRAREQLNQFRFLGYLTKGGESQAFLTNGQAIYIVKQGEMLEGRVQVNRIEPETIVLSTQVLETGSHVQATIPLTPDTSG</sequence>
<evidence type="ECO:0000256" key="1">
    <source>
        <dbReference type="SAM" id="MobiDB-lite"/>
    </source>
</evidence>
<evidence type="ECO:0000313" key="3">
    <source>
        <dbReference type="EMBL" id="WNM63093.1"/>
    </source>
</evidence>
<dbReference type="EMBL" id="CP116968">
    <property type="protein sequence ID" value="WNM63093.1"/>
    <property type="molecule type" value="Genomic_DNA"/>
</dbReference>
<proteinExistence type="predicted"/>
<evidence type="ECO:0000313" key="4">
    <source>
        <dbReference type="Proteomes" id="UP001302494"/>
    </source>
</evidence>
<keyword evidence="2" id="KW-1133">Transmembrane helix</keyword>
<keyword evidence="2" id="KW-0472">Membrane</keyword>
<evidence type="ECO:0000256" key="2">
    <source>
        <dbReference type="SAM" id="Phobius"/>
    </source>
</evidence>
<dbReference type="AlphaFoldDB" id="A0AA96GPP6"/>
<accession>A0AA96GPP6</accession>
<feature type="compositionally biased region" description="Pro residues" evidence="1">
    <location>
        <begin position="100"/>
        <end position="111"/>
    </location>
</feature>
<keyword evidence="4" id="KW-1185">Reference proteome</keyword>
<feature type="transmembrane region" description="Helical" evidence="2">
    <location>
        <begin position="7"/>
        <end position="26"/>
    </location>
</feature>
<feature type="region of interest" description="Disordered" evidence="1">
    <location>
        <begin position="82"/>
        <end position="115"/>
    </location>
</feature>
<reference evidence="3 4" key="1">
    <citation type="submission" date="2023-01" db="EMBL/GenBank/DDBJ databases">
        <title>Cultivation and genomic characterization of new, ubiquitous marine nitrite-oxidizing bacteria from the Nitrospirales.</title>
        <authorList>
            <person name="Mueller A.J."/>
            <person name="Daebeler A."/>
            <person name="Herbold C.W."/>
            <person name="Kirkegaard R.H."/>
            <person name="Daims H."/>
        </authorList>
    </citation>
    <scope>NUCLEOTIDE SEQUENCE [LARGE SCALE GENOMIC DNA]</scope>
    <source>
        <strain evidence="3 4">DK</strain>
    </source>
</reference>
<gene>
    <name evidence="3" type="ORF">PQG83_04895</name>
</gene>
<keyword evidence="2" id="KW-0812">Transmembrane</keyword>
<name>A0AA96GPP6_9BACT</name>
<protein>
    <submittedName>
        <fullName evidence="3">Uncharacterized protein</fullName>
    </submittedName>
</protein>
<organism evidence="3 4">
    <name type="scientific">Candidatus Nitrospira neomarina</name>
    <dbReference type="NCBI Taxonomy" id="3020899"/>
    <lineage>
        <taxon>Bacteria</taxon>
        <taxon>Pseudomonadati</taxon>
        <taxon>Nitrospirota</taxon>
        <taxon>Nitrospiria</taxon>
        <taxon>Nitrospirales</taxon>
        <taxon>Nitrospiraceae</taxon>
        <taxon>Nitrospira</taxon>
    </lineage>
</organism>
<dbReference type="Proteomes" id="UP001302494">
    <property type="component" value="Chromosome"/>
</dbReference>
<dbReference type="RefSeq" id="WP_312747435.1">
    <property type="nucleotide sequence ID" value="NZ_CP116968.1"/>
</dbReference>
<dbReference type="KEGG" id="nneo:PQG83_04895"/>